<name>A0A9D4JJZ7_DREPO</name>
<sequence length="59" mass="6307">MKHAKTEICLRKVDRAVTGGGLPLPKMSQIPQAVAGLFYQSSSFHGICEDADMAISGED</sequence>
<keyword evidence="2" id="KW-1185">Reference proteome</keyword>
<gene>
    <name evidence="1" type="ORF">DPMN_140019</name>
</gene>
<accession>A0A9D4JJZ7</accession>
<reference evidence="1" key="2">
    <citation type="submission" date="2020-11" db="EMBL/GenBank/DDBJ databases">
        <authorList>
            <person name="McCartney M.A."/>
            <person name="Auch B."/>
            <person name="Kono T."/>
            <person name="Mallez S."/>
            <person name="Becker A."/>
            <person name="Gohl D.M."/>
            <person name="Silverstein K.A.T."/>
            <person name="Koren S."/>
            <person name="Bechman K.B."/>
            <person name="Herman A."/>
            <person name="Abrahante J.E."/>
            <person name="Garbe J."/>
        </authorList>
    </citation>
    <scope>NUCLEOTIDE SEQUENCE</scope>
    <source>
        <strain evidence="1">Duluth1</strain>
        <tissue evidence="1">Whole animal</tissue>
    </source>
</reference>
<organism evidence="1 2">
    <name type="scientific">Dreissena polymorpha</name>
    <name type="common">Zebra mussel</name>
    <name type="synonym">Mytilus polymorpha</name>
    <dbReference type="NCBI Taxonomy" id="45954"/>
    <lineage>
        <taxon>Eukaryota</taxon>
        <taxon>Metazoa</taxon>
        <taxon>Spiralia</taxon>
        <taxon>Lophotrochozoa</taxon>
        <taxon>Mollusca</taxon>
        <taxon>Bivalvia</taxon>
        <taxon>Autobranchia</taxon>
        <taxon>Heteroconchia</taxon>
        <taxon>Euheterodonta</taxon>
        <taxon>Imparidentia</taxon>
        <taxon>Neoheterodontei</taxon>
        <taxon>Myida</taxon>
        <taxon>Dreissenoidea</taxon>
        <taxon>Dreissenidae</taxon>
        <taxon>Dreissena</taxon>
    </lineage>
</organism>
<comment type="caution">
    <text evidence="1">The sequence shown here is derived from an EMBL/GenBank/DDBJ whole genome shotgun (WGS) entry which is preliminary data.</text>
</comment>
<evidence type="ECO:0000313" key="2">
    <source>
        <dbReference type="Proteomes" id="UP000828390"/>
    </source>
</evidence>
<proteinExistence type="predicted"/>
<dbReference type="EMBL" id="JAIWYP010000006">
    <property type="protein sequence ID" value="KAH3811608.1"/>
    <property type="molecule type" value="Genomic_DNA"/>
</dbReference>
<reference evidence="1" key="1">
    <citation type="journal article" date="2019" name="bioRxiv">
        <title>The Genome of the Zebra Mussel, Dreissena polymorpha: A Resource for Invasive Species Research.</title>
        <authorList>
            <person name="McCartney M.A."/>
            <person name="Auch B."/>
            <person name="Kono T."/>
            <person name="Mallez S."/>
            <person name="Zhang Y."/>
            <person name="Obille A."/>
            <person name="Becker A."/>
            <person name="Abrahante J.E."/>
            <person name="Garbe J."/>
            <person name="Badalamenti J.P."/>
            <person name="Herman A."/>
            <person name="Mangelson H."/>
            <person name="Liachko I."/>
            <person name="Sullivan S."/>
            <person name="Sone E.D."/>
            <person name="Koren S."/>
            <person name="Silverstein K.A.T."/>
            <person name="Beckman K.B."/>
            <person name="Gohl D.M."/>
        </authorList>
    </citation>
    <scope>NUCLEOTIDE SEQUENCE</scope>
    <source>
        <strain evidence="1">Duluth1</strain>
        <tissue evidence="1">Whole animal</tissue>
    </source>
</reference>
<protein>
    <submittedName>
        <fullName evidence="1">Uncharacterized protein</fullName>
    </submittedName>
</protein>
<dbReference type="AlphaFoldDB" id="A0A9D4JJZ7"/>
<dbReference type="Proteomes" id="UP000828390">
    <property type="component" value="Unassembled WGS sequence"/>
</dbReference>
<evidence type="ECO:0000313" key="1">
    <source>
        <dbReference type="EMBL" id="KAH3811608.1"/>
    </source>
</evidence>